<keyword evidence="2" id="KW-1185">Reference proteome</keyword>
<sequence length="113" mass="13517">MNETGGNRNDTLMEDKMKIHLLIDKERYPLTIRREEEQLYRDAAKQIDNKLNKYRRAYPEFSTVKHWAMAALELAFENMSMKDRNDTQPYVDKLKQLEEDIDKYIEKDKSGTV</sequence>
<gene>
    <name evidence="1" type="ORF">BACCOPRO_02748</name>
</gene>
<accession>S0FE89</accession>
<dbReference type="InterPro" id="IPR036192">
    <property type="entry name" value="Cell_div_ZapA-like_sf"/>
</dbReference>
<proteinExistence type="predicted"/>
<dbReference type="InterPro" id="IPR007838">
    <property type="entry name" value="Cell_div_ZapA-like"/>
</dbReference>
<dbReference type="HOGENOM" id="CLU_164748_0_1_10"/>
<dbReference type="AlphaFoldDB" id="S0FE89"/>
<dbReference type="EMBL" id="ACBW01000177">
    <property type="protein sequence ID" value="EEF77231.1"/>
    <property type="molecule type" value="Genomic_DNA"/>
</dbReference>
<evidence type="ECO:0000313" key="2">
    <source>
        <dbReference type="Proteomes" id="UP000014073"/>
    </source>
</evidence>
<evidence type="ECO:0008006" key="3">
    <source>
        <dbReference type="Google" id="ProtNLM"/>
    </source>
</evidence>
<organism evidence="1 2">
    <name type="scientific">Phocaeicola coprophilus DSM 18228 = JCM 13818</name>
    <dbReference type="NCBI Taxonomy" id="547042"/>
    <lineage>
        <taxon>Bacteria</taxon>
        <taxon>Pseudomonadati</taxon>
        <taxon>Bacteroidota</taxon>
        <taxon>Bacteroidia</taxon>
        <taxon>Bacteroidales</taxon>
        <taxon>Bacteroidaceae</taxon>
        <taxon>Phocaeicola</taxon>
    </lineage>
</organism>
<evidence type="ECO:0000313" key="1">
    <source>
        <dbReference type="EMBL" id="EEF77231.1"/>
    </source>
</evidence>
<comment type="caution">
    <text evidence="1">The sequence shown here is derived from an EMBL/GenBank/DDBJ whole genome shotgun (WGS) entry which is preliminary data.</text>
</comment>
<dbReference type="eggNOG" id="ENOG5033HMZ">
    <property type="taxonomic scope" value="Bacteria"/>
</dbReference>
<dbReference type="STRING" id="547042.BACCOPRO_02748"/>
<reference evidence="1 2" key="1">
    <citation type="submission" date="2008-12" db="EMBL/GenBank/DDBJ databases">
        <authorList>
            <person name="Fulton L."/>
            <person name="Clifton S."/>
            <person name="Fulton B."/>
            <person name="Xu J."/>
            <person name="Minx P."/>
            <person name="Pepin K.H."/>
            <person name="Johnson M."/>
            <person name="Bhonagiri V."/>
            <person name="Nash W.E."/>
            <person name="Mardis E.R."/>
            <person name="Wilson R.K."/>
        </authorList>
    </citation>
    <scope>NUCLEOTIDE SEQUENCE [LARGE SCALE GENOMIC DNA]</scope>
    <source>
        <strain evidence="1 2">DSM 18228</strain>
    </source>
</reference>
<protein>
    <recommendedName>
        <fullName evidence="3">Cell division protein ZapA</fullName>
    </recommendedName>
</protein>
<name>S0FE89_9BACT</name>
<dbReference type="Pfam" id="PF05164">
    <property type="entry name" value="ZapA"/>
    <property type="match status" value="1"/>
</dbReference>
<dbReference type="Proteomes" id="UP000014073">
    <property type="component" value="Unassembled WGS sequence"/>
</dbReference>
<dbReference type="SUPFAM" id="SSF102829">
    <property type="entry name" value="Cell division protein ZapA-like"/>
    <property type="match status" value="1"/>
</dbReference>